<reference evidence="7" key="1">
    <citation type="submission" date="2020-09" db="EMBL/GenBank/DDBJ databases">
        <title>Sphingomonas sp., a new species isolated from pork steak.</title>
        <authorList>
            <person name="Heidler von Heilborn D."/>
        </authorList>
    </citation>
    <scope>NUCLEOTIDE SEQUENCE [LARGE SCALE GENOMIC DNA]</scope>
</reference>
<evidence type="ECO:0000256" key="4">
    <source>
        <dbReference type="ARBA" id="ARBA00023136"/>
    </source>
</evidence>
<gene>
    <name evidence="6" type="ORF">H5J25_05920</name>
</gene>
<organism evidence="6 7">
    <name type="scientific">Sphingomonas aliaeris</name>
    <dbReference type="NCBI Taxonomy" id="2759526"/>
    <lineage>
        <taxon>Bacteria</taxon>
        <taxon>Pseudomonadati</taxon>
        <taxon>Pseudomonadota</taxon>
        <taxon>Alphaproteobacteria</taxon>
        <taxon>Sphingomonadales</taxon>
        <taxon>Sphingomonadaceae</taxon>
        <taxon>Sphingomonas</taxon>
    </lineage>
</organism>
<comment type="subcellular location">
    <subcellularLocation>
        <location evidence="1">Membrane</location>
    </subcellularLocation>
</comment>
<accession>A0A974NWB7</accession>
<dbReference type="EMBL" id="CP061035">
    <property type="protein sequence ID" value="QQV78224.1"/>
    <property type="molecule type" value="Genomic_DNA"/>
</dbReference>
<dbReference type="AlphaFoldDB" id="A0A974NWB7"/>
<dbReference type="SUPFAM" id="SSF161084">
    <property type="entry name" value="MAPEG domain-like"/>
    <property type="match status" value="1"/>
</dbReference>
<dbReference type="GO" id="GO:0016020">
    <property type="term" value="C:membrane"/>
    <property type="evidence" value="ECO:0007669"/>
    <property type="project" value="UniProtKB-SubCell"/>
</dbReference>
<feature type="transmembrane region" description="Helical" evidence="5">
    <location>
        <begin position="6"/>
        <end position="25"/>
    </location>
</feature>
<evidence type="ECO:0000313" key="6">
    <source>
        <dbReference type="EMBL" id="QQV78224.1"/>
    </source>
</evidence>
<keyword evidence="7" id="KW-1185">Reference proteome</keyword>
<name>A0A974NWB7_9SPHN</name>
<proteinExistence type="predicted"/>
<evidence type="ECO:0000313" key="7">
    <source>
        <dbReference type="Proteomes" id="UP000595894"/>
    </source>
</evidence>
<dbReference type="RefSeq" id="WP_202095155.1">
    <property type="nucleotide sequence ID" value="NZ_CP061035.1"/>
</dbReference>
<evidence type="ECO:0000256" key="1">
    <source>
        <dbReference type="ARBA" id="ARBA00004370"/>
    </source>
</evidence>
<feature type="transmembrane region" description="Helical" evidence="5">
    <location>
        <begin position="73"/>
        <end position="99"/>
    </location>
</feature>
<keyword evidence="3 5" id="KW-1133">Transmembrane helix</keyword>
<feature type="transmembrane region" description="Helical" evidence="5">
    <location>
        <begin position="119"/>
        <end position="141"/>
    </location>
</feature>
<dbReference type="Pfam" id="PF01124">
    <property type="entry name" value="MAPEG"/>
    <property type="match status" value="1"/>
</dbReference>
<dbReference type="KEGG" id="sari:H5J25_05920"/>
<evidence type="ECO:0000256" key="5">
    <source>
        <dbReference type="SAM" id="Phobius"/>
    </source>
</evidence>
<dbReference type="Proteomes" id="UP000595894">
    <property type="component" value="Chromosome"/>
</dbReference>
<dbReference type="InterPro" id="IPR023352">
    <property type="entry name" value="MAPEG-like_dom_sf"/>
</dbReference>
<keyword evidence="4 5" id="KW-0472">Membrane</keyword>
<evidence type="ECO:0000256" key="2">
    <source>
        <dbReference type="ARBA" id="ARBA00022692"/>
    </source>
</evidence>
<keyword evidence="2 5" id="KW-0812">Transmembrane</keyword>
<dbReference type="Gene3D" id="1.20.120.550">
    <property type="entry name" value="Membrane associated eicosanoid/glutathione metabolism-like domain"/>
    <property type="match status" value="1"/>
</dbReference>
<sequence>MHSEILQPIVVLVGWTMVMWAYMVATRLPAMKAAGIDLSKVSGSKPGQLDAILPPKAQWPAHNYMHLMEQPTVFYASALVLAVAGVGNGINAWIAWAYVAFRIVHSIVQVTSNKISIRFVLFVLSSLTLIAQVLHAAIAVFH</sequence>
<evidence type="ECO:0000256" key="3">
    <source>
        <dbReference type="ARBA" id="ARBA00022989"/>
    </source>
</evidence>
<protein>
    <submittedName>
        <fullName evidence="6">MAPEG family protein</fullName>
    </submittedName>
</protein>
<dbReference type="InterPro" id="IPR001129">
    <property type="entry name" value="Membr-assoc_MAPEG"/>
</dbReference>